<organism evidence="3 4">
    <name type="scientific">Elysia marginata</name>
    <dbReference type="NCBI Taxonomy" id="1093978"/>
    <lineage>
        <taxon>Eukaryota</taxon>
        <taxon>Metazoa</taxon>
        <taxon>Spiralia</taxon>
        <taxon>Lophotrochozoa</taxon>
        <taxon>Mollusca</taxon>
        <taxon>Gastropoda</taxon>
        <taxon>Heterobranchia</taxon>
        <taxon>Euthyneura</taxon>
        <taxon>Panpulmonata</taxon>
        <taxon>Sacoglossa</taxon>
        <taxon>Placobranchoidea</taxon>
        <taxon>Plakobranchidae</taxon>
        <taxon>Elysia</taxon>
    </lineage>
</organism>
<keyword evidence="4" id="KW-1185">Reference proteome</keyword>
<dbReference type="AlphaFoldDB" id="A0AAV4IPF9"/>
<keyword evidence="3" id="KW-0813">Transport</keyword>
<accession>A0AAV4IPF9</accession>
<feature type="compositionally biased region" description="Basic and acidic residues" evidence="1">
    <location>
        <begin position="30"/>
        <end position="41"/>
    </location>
</feature>
<evidence type="ECO:0000313" key="4">
    <source>
        <dbReference type="Proteomes" id="UP000762676"/>
    </source>
</evidence>
<protein>
    <submittedName>
        <fullName evidence="3">Potassium channel subfamily K member 1</fullName>
    </submittedName>
</protein>
<name>A0AAV4IPF9_9GAST</name>
<comment type="caution">
    <text evidence="3">The sequence shown here is derived from an EMBL/GenBank/DDBJ whole genome shotgun (WGS) entry which is preliminary data.</text>
</comment>
<feature type="chain" id="PRO_5043999859" evidence="2">
    <location>
        <begin position="23"/>
        <end position="84"/>
    </location>
</feature>
<keyword evidence="2" id="KW-0732">Signal</keyword>
<proteinExistence type="predicted"/>
<evidence type="ECO:0000313" key="3">
    <source>
        <dbReference type="EMBL" id="GFS10632.1"/>
    </source>
</evidence>
<sequence length="84" mass="9589">MGITMLLLLVTVFYDIPELNLGYHFYLKSDEKRGPDDEQTRLKPTNSANGGKYSKQVDDSQSVRSGQYQSYQQEVITPVTEEEP</sequence>
<feature type="region of interest" description="Disordered" evidence="1">
    <location>
        <begin position="30"/>
        <end position="84"/>
    </location>
</feature>
<dbReference type="EMBL" id="BMAT01006342">
    <property type="protein sequence ID" value="GFS10632.1"/>
    <property type="molecule type" value="Genomic_DNA"/>
</dbReference>
<feature type="compositionally biased region" description="Polar residues" evidence="1">
    <location>
        <begin position="59"/>
        <end position="75"/>
    </location>
</feature>
<keyword evidence="3" id="KW-0406">Ion transport</keyword>
<feature type="signal peptide" evidence="2">
    <location>
        <begin position="1"/>
        <end position="22"/>
    </location>
</feature>
<dbReference type="Proteomes" id="UP000762676">
    <property type="component" value="Unassembled WGS sequence"/>
</dbReference>
<evidence type="ECO:0000256" key="2">
    <source>
        <dbReference type="SAM" id="SignalP"/>
    </source>
</evidence>
<reference evidence="3 4" key="1">
    <citation type="journal article" date="2021" name="Elife">
        <title>Chloroplast acquisition without the gene transfer in kleptoplastic sea slugs, Plakobranchus ocellatus.</title>
        <authorList>
            <person name="Maeda T."/>
            <person name="Takahashi S."/>
            <person name="Yoshida T."/>
            <person name="Shimamura S."/>
            <person name="Takaki Y."/>
            <person name="Nagai Y."/>
            <person name="Toyoda A."/>
            <person name="Suzuki Y."/>
            <person name="Arimoto A."/>
            <person name="Ishii H."/>
            <person name="Satoh N."/>
            <person name="Nishiyama T."/>
            <person name="Hasebe M."/>
            <person name="Maruyama T."/>
            <person name="Minagawa J."/>
            <person name="Obokata J."/>
            <person name="Shigenobu S."/>
        </authorList>
    </citation>
    <scope>NUCLEOTIDE SEQUENCE [LARGE SCALE GENOMIC DNA]</scope>
</reference>
<evidence type="ECO:0000256" key="1">
    <source>
        <dbReference type="SAM" id="MobiDB-lite"/>
    </source>
</evidence>
<dbReference type="GO" id="GO:0034220">
    <property type="term" value="P:monoatomic ion transmembrane transport"/>
    <property type="evidence" value="ECO:0007669"/>
    <property type="project" value="UniProtKB-KW"/>
</dbReference>
<gene>
    <name evidence="3" type="ORF">ElyMa_003066500</name>
</gene>
<keyword evidence="3" id="KW-0407">Ion channel</keyword>